<dbReference type="InterPro" id="IPR002563">
    <property type="entry name" value="Flavin_Rdtase-like_dom"/>
</dbReference>
<evidence type="ECO:0000259" key="5">
    <source>
        <dbReference type="SMART" id="SM00903"/>
    </source>
</evidence>
<dbReference type="PANTHER" id="PTHR33798:SF5">
    <property type="entry name" value="FLAVIN REDUCTASE LIKE DOMAIN-CONTAINING PROTEIN"/>
    <property type="match status" value="1"/>
</dbReference>
<dbReference type="EMBL" id="PIPM01000001">
    <property type="protein sequence ID" value="RUO36526.1"/>
    <property type="molecule type" value="Genomic_DNA"/>
</dbReference>
<dbReference type="InterPro" id="IPR012349">
    <property type="entry name" value="Split_barrel_FMN-bd"/>
</dbReference>
<gene>
    <name evidence="6" type="ORF">CWE11_01555</name>
</gene>
<evidence type="ECO:0000256" key="2">
    <source>
        <dbReference type="ARBA" id="ARBA00022630"/>
    </source>
</evidence>
<dbReference type="OrthoDB" id="9794638at2"/>
<evidence type="ECO:0000256" key="3">
    <source>
        <dbReference type="ARBA" id="ARBA00022643"/>
    </source>
</evidence>
<keyword evidence="3" id="KW-0288">FMN</keyword>
<reference evidence="6 7" key="1">
    <citation type="journal article" date="2011" name="Front. Microbiol.">
        <title>Genomic signatures of strain selection and enhancement in Bacillus atrophaeus var. globigii, a historical biowarfare simulant.</title>
        <authorList>
            <person name="Gibbons H.S."/>
            <person name="Broomall S.M."/>
            <person name="McNew L.A."/>
            <person name="Daligault H."/>
            <person name="Chapman C."/>
            <person name="Bruce D."/>
            <person name="Karavis M."/>
            <person name="Krepps M."/>
            <person name="McGregor P.A."/>
            <person name="Hong C."/>
            <person name="Park K.H."/>
            <person name="Akmal A."/>
            <person name="Feldman A."/>
            <person name="Lin J.S."/>
            <person name="Chang W.E."/>
            <person name="Higgs B.W."/>
            <person name="Demirev P."/>
            <person name="Lindquist J."/>
            <person name="Liem A."/>
            <person name="Fochler E."/>
            <person name="Read T.D."/>
            <person name="Tapia R."/>
            <person name="Johnson S."/>
            <person name="Bishop-Lilly K.A."/>
            <person name="Detter C."/>
            <person name="Han C."/>
            <person name="Sozhamannan S."/>
            <person name="Rosenzweig C.N."/>
            <person name="Skowronski E.W."/>
        </authorList>
    </citation>
    <scope>NUCLEOTIDE SEQUENCE [LARGE SCALE GENOMIC DNA]</scope>
    <source>
        <strain evidence="6 7">GYP-17</strain>
    </source>
</reference>
<dbReference type="GO" id="GO:0016646">
    <property type="term" value="F:oxidoreductase activity, acting on the CH-NH group of donors, NAD or NADP as acceptor"/>
    <property type="evidence" value="ECO:0007669"/>
    <property type="project" value="UniProtKB-ARBA"/>
</dbReference>
<comment type="similarity">
    <text evidence="4">Belongs to the flavoredoxin family.</text>
</comment>
<dbReference type="Pfam" id="PF01613">
    <property type="entry name" value="Flavin_Reduct"/>
    <property type="match status" value="1"/>
</dbReference>
<comment type="cofactor">
    <cofactor evidence="1">
        <name>FMN</name>
        <dbReference type="ChEBI" id="CHEBI:58210"/>
    </cofactor>
</comment>
<comment type="caution">
    <text evidence="6">The sequence shown here is derived from an EMBL/GenBank/DDBJ whole genome shotgun (WGS) entry which is preliminary data.</text>
</comment>
<sequence length="213" mass="23374">MMIDTAGMSGTAIYHLMTQTLIPRPIAWVLTKHTSGHLNLAPFSYFTAVTSEPPLLMFSVGNKVDGSGKDTKVNAQENGYFVVHIPSGRHAEAVTESSRALPAAESELDRLNHIKTVPFEGFPLPRLEDCAIAFGCRLHHTHAIPGAPQTLLFGEIKRVYLADEVARIQHLQKGDGQISERLVVSAQDVDPLARLGADEYARLGEFLRVPRPK</sequence>
<dbReference type="Proteomes" id="UP000288405">
    <property type="component" value="Unassembled WGS sequence"/>
</dbReference>
<proteinExistence type="inferred from homology"/>
<accession>A0A432WRV0</accession>
<feature type="domain" description="Flavin reductase like" evidence="5">
    <location>
        <begin position="21"/>
        <end position="177"/>
    </location>
</feature>
<name>A0A432WRV0_9GAMM</name>
<keyword evidence="2" id="KW-0285">Flavoprotein</keyword>
<evidence type="ECO:0000313" key="7">
    <source>
        <dbReference type="Proteomes" id="UP000288405"/>
    </source>
</evidence>
<dbReference type="RefSeq" id="WP_126775838.1">
    <property type="nucleotide sequence ID" value="NZ_PIPM01000001.1"/>
</dbReference>
<dbReference type="AlphaFoldDB" id="A0A432WRV0"/>
<dbReference type="Gene3D" id="2.30.110.10">
    <property type="entry name" value="Electron Transport, Fmn-binding Protein, Chain A"/>
    <property type="match status" value="1"/>
</dbReference>
<evidence type="ECO:0000256" key="4">
    <source>
        <dbReference type="ARBA" id="ARBA00038054"/>
    </source>
</evidence>
<evidence type="ECO:0000313" key="6">
    <source>
        <dbReference type="EMBL" id="RUO36526.1"/>
    </source>
</evidence>
<protein>
    <submittedName>
        <fullName evidence="6">Flavin reductase family protein</fullName>
    </submittedName>
</protein>
<evidence type="ECO:0000256" key="1">
    <source>
        <dbReference type="ARBA" id="ARBA00001917"/>
    </source>
</evidence>
<organism evidence="6 7">
    <name type="scientific">Aliidiomarina sanyensis</name>
    <dbReference type="NCBI Taxonomy" id="1249555"/>
    <lineage>
        <taxon>Bacteria</taxon>
        <taxon>Pseudomonadati</taxon>
        <taxon>Pseudomonadota</taxon>
        <taxon>Gammaproteobacteria</taxon>
        <taxon>Alteromonadales</taxon>
        <taxon>Idiomarinaceae</taxon>
        <taxon>Aliidiomarina</taxon>
    </lineage>
</organism>
<dbReference type="GO" id="GO:0010181">
    <property type="term" value="F:FMN binding"/>
    <property type="evidence" value="ECO:0007669"/>
    <property type="project" value="InterPro"/>
</dbReference>
<dbReference type="SUPFAM" id="SSF50475">
    <property type="entry name" value="FMN-binding split barrel"/>
    <property type="match status" value="1"/>
</dbReference>
<keyword evidence="7" id="KW-1185">Reference proteome</keyword>
<dbReference type="PANTHER" id="PTHR33798">
    <property type="entry name" value="FLAVOPROTEIN OXYGENASE"/>
    <property type="match status" value="1"/>
</dbReference>
<dbReference type="SMART" id="SM00903">
    <property type="entry name" value="Flavin_Reduct"/>
    <property type="match status" value="1"/>
</dbReference>